<organism evidence="1 2">
    <name type="scientific">Microbulbifer epialgicus</name>
    <dbReference type="NCBI Taxonomy" id="393907"/>
    <lineage>
        <taxon>Bacteria</taxon>
        <taxon>Pseudomonadati</taxon>
        <taxon>Pseudomonadota</taxon>
        <taxon>Gammaproteobacteria</taxon>
        <taxon>Cellvibrionales</taxon>
        <taxon>Microbulbiferaceae</taxon>
        <taxon>Microbulbifer</taxon>
    </lineage>
</organism>
<name>A0ABV4P6N2_9GAMM</name>
<dbReference type="RefSeq" id="WP_371841859.1">
    <property type="nucleotide sequence ID" value="NZ_JBGMEK010000198.1"/>
</dbReference>
<gene>
    <name evidence="1" type="ORF">ACCI49_24425</name>
</gene>
<reference evidence="1 2" key="1">
    <citation type="submission" date="2024-08" db="EMBL/GenBank/DDBJ databases">
        <authorList>
            <person name="Ishaq N."/>
        </authorList>
    </citation>
    <scope>NUCLEOTIDE SEQUENCE [LARGE SCALE GENOMIC DNA]</scope>
    <source>
        <strain evidence="1 2">DSM 18651</strain>
    </source>
</reference>
<protein>
    <recommendedName>
        <fullName evidence="3">Phage antitermination protein Q</fullName>
    </recommendedName>
</protein>
<keyword evidence="2" id="KW-1185">Reference proteome</keyword>
<dbReference type="EMBL" id="JBGMEK010000198">
    <property type="protein sequence ID" value="MFA0814016.1"/>
    <property type="molecule type" value="Genomic_DNA"/>
</dbReference>
<evidence type="ECO:0000313" key="1">
    <source>
        <dbReference type="EMBL" id="MFA0814016.1"/>
    </source>
</evidence>
<accession>A0ABV4P6N2</accession>
<evidence type="ECO:0008006" key="3">
    <source>
        <dbReference type="Google" id="ProtNLM"/>
    </source>
</evidence>
<sequence>MSEIAIRDLLWEWSRAYPERVGDSVSWPRISIYCQNMESSYPEVPPPPIDRERAEKTDTAVLAYLSVVRKRRDQGKAQLEGMIFWLRYYYQWEMPDVCKKAGQSKSWVINMCRVIEGTLEAFLLAQNAA</sequence>
<comment type="caution">
    <text evidence="1">The sequence shown here is derived from an EMBL/GenBank/DDBJ whole genome shotgun (WGS) entry which is preliminary data.</text>
</comment>
<evidence type="ECO:0000313" key="2">
    <source>
        <dbReference type="Proteomes" id="UP001569428"/>
    </source>
</evidence>
<dbReference type="Proteomes" id="UP001569428">
    <property type="component" value="Unassembled WGS sequence"/>
</dbReference>
<proteinExistence type="predicted"/>